<evidence type="ECO:0008006" key="4">
    <source>
        <dbReference type="Google" id="ProtNLM"/>
    </source>
</evidence>
<dbReference type="EMBL" id="JAAAUY010000185">
    <property type="protein sequence ID" value="KAF9333728.1"/>
    <property type="molecule type" value="Genomic_DNA"/>
</dbReference>
<dbReference type="Proteomes" id="UP000696485">
    <property type="component" value="Unassembled WGS sequence"/>
</dbReference>
<evidence type="ECO:0000313" key="2">
    <source>
        <dbReference type="EMBL" id="KAF9333728.1"/>
    </source>
</evidence>
<evidence type="ECO:0000256" key="1">
    <source>
        <dbReference type="SAM" id="SignalP"/>
    </source>
</evidence>
<organism evidence="2 3">
    <name type="scientific">Podila minutissima</name>
    <dbReference type="NCBI Taxonomy" id="64525"/>
    <lineage>
        <taxon>Eukaryota</taxon>
        <taxon>Fungi</taxon>
        <taxon>Fungi incertae sedis</taxon>
        <taxon>Mucoromycota</taxon>
        <taxon>Mortierellomycotina</taxon>
        <taxon>Mortierellomycetes</taxon>
        <taxon>Mortierellales</taxon>
        <taxon>Mortierellaceae</taxon>
        <taxon>Podila</taxon>
    </lineage>
</organism>
<reference evidence="2" key="1">
    <citation type="journal article" date="2020" name="Fungal Divers.">
        <title>Resolving the Mortierellaceae phylogeny through synthesis of multi-gene phylogenetics and phylogenomics.</title>
        <authorList>
            <person name="Vandepol N."/>
            <person name="Liber J."/>
            <person name="Desiro A."/>
            <person name="Na H."/>
            <person name="Kennedy M."/>
            <person name="Barry K."/>
            <person name="Grigoriev I.V."/>
            <person name="Miller A.N."/>
            <person name="O'Donnell K."/>
            <person name="Stajich J.E."/>
            <person name="Bonito G."/>
        </authorList>
    </citation>
    <scope>NUCLEOTIDE SEQUENCE</scope>
    <source>
        <strain evidence="2">NVP1</strain>
    </source>
</reference>
<keyword evidence="1" id="KW-0732">Signal</keyword>
<name>A0A9P5SRL1_9FUNG</name>
<feature type="chain" id="PRO_5040458815" description="Antifreeze protein" evidence="1">
    <location>
        <begin position="24"/>
        <end position="109"/>
    </location>
</feature>
<protein>
    <recommendedName>
        <fullName evidence="4">Antifreeze protein</fullName>
    </recommendedName>
</protein>
<gene>
    <name evidence="2" type="ORF">BG006_003220</name>
</gene>
<feature type="signal peptide" evidence="1">
    <location>
        <begin position="1"/>
        <end position="23"/>
    </location>
</feature>
<proteinExistence type="predicted"/>
<keyword evidence="3" id="KW-1185">Reference proteome</keyword>
<sequence>MKTTLLFALFALFALLFLSTADSAPLPAPNSLYAHTWCNAFYSNCYQASIINCGSSTLMTRNCGVTFSATGACQSIEALSRNCAHGGGGLLRSIATSAYQMTLACSVRS</sequence>
<dbReference type="AlphaFoldDB" id="A0A9P5SRL1"/>
<accession>A0A9P5SRL1</accession>
<evidence type="ECO:0000313" key="3">
    <source>
        <dbReference type="Proteomes" id="UP000696485"/>
    </source>
</evidence>
<comment type="caution">
    <text evidence="2">The sequence shown here is derived from an EMBL/GenBank/DDBJ whole genome shotgun (WGS) entry which is preliminary data.</text>
</comment>